<protein>
    <submittedName>
        <fullName evidence="3">21584_t:CDS:1</fullName>
    </submittedName>
</protein>
<feature type="region of interest" description="Disordered" evidence="2">
    <location>
        <begin position="153"/>
        <end position="177"/>
    </location>
</feature>
<gene>
    <name evidence="3" type="ORF">GMARGA_LOCUS854</name>
</gene>
<dbReference type="Proteomes" id="UP000789901">
    <property type="component" value="Unassembled WGS sequence"/>
</dbReference>
<evidence type="ECO:0000313" key="3">
    <source>
        <dbReference type="EMBL" id="CAG8472697.1"/>
    </source>
</evidence>
<organism evidence="3 4">
    <name type="scientific">Gigaspora margarita</name>
    <dbReference type="NCBI Taxonomy" id="4874"/>
    <lineage>
        <taxon>Eukaryota</taxon>
        <taxon>Fungi</taxon>
        <taxon>Fungi incertae sedis</taxon>
        <taxon>Mucoromycota</taxon>
        <taxon>Glomeromycotina</taxon>
        <taxon>Glomeromycetes</taxon>
        <taxon>Diversisporales</taxon>
        <taxon>Gigasporaceae</taxon>
        <taxon>Gigaspora</taxon>
    </lineage>
</organism>
<feature type="compositionally biased region" description="Basic residues" evidence="2">
    <location>
        <begin position="375"/>
        <end position="386"/>
    </location>
</feature>
<evidence type="ECO:0000256" key="1">
    <source>
        <dbReference type="SAM" id="Coils"/>
    </source>
</evidence>
<keyword evidence="1" id="KW-0175">Coiled coil</keyword>
<name>A0ABM8VXP4_GIGMA</name>
<keyword evidence="4" id="KW-1185">Reference proteome</keyword>
<proteinExistence type="predicted"/>
<feature type="coiled-coil region" evidence="1">
    <location>
        <begin position="347"/>
        <end position="374"/>
    </location>
</feature>
<sequence length="414" mass="48071">MNYFVLTDGGHVGALLLLFPPSPAKDYETPSVESITKRLQRLLDLGFKPTNAVILDILQLFENRLSGIGKEIIHAFISVRRNETHNEFYKMVITEAIKPERIVKKIEILDFLDEMSGSESSEVFKGAMEHIKEKNSIDRKKNSNHTDHIEVNNFEHSSQPENGCHSTTDSDSNKSNSSVKTISVVPYKPLLYNLTFYNWVLIKFSADSDIAKFAFDDILETRISFNEKSSKKFETKFIETSNIYKVYCNTRNFFSVKHLELLKKVSHEDILYPLFKFYLPDLFGLSYTFKMPMQIIEDSNIYFKPKRKKKKRSISKEEKLGWINALESIHKEIVDQGNSTEMSTEFVNCLEEFYDRLEEIYDDLKMELESSTNTKTKKHKVGKNQKRNKDPISNNIIFGDKELYIYDIADDSNS</sequence>
<evidence type="ECO:0000313" key="4">
    <source>
        <dbReference type="Proteomes" id="UP000789901"/>
    </source>
</evidence>
<dbReference type="EMBL" id="CAJVQB010000173">
    <property type="protein sequence ID" value="CAG8472697.1"/>
    <property type="molecule type" value="Genomic_DNA"/>
</dbReference>
<feature type="compositionally biased region" description="Low complexity" evidence="2">
    <location>
        <begin position="166"/>
        <end position="177"/>
    </location>
</feature>
<accession>A0ABM8VXP4</accession>
<feature type="compositionally biased region" description="Polar residues" evidence="2">
    <location>
        <begin position="154"/>
        <end position="165"/>
    </location>
</feature>
<comment type="caution">
    <text evidence="3">The sequence shown here is derived from an EMBL/GenBank/DDBJ whole genome shotgun (WGS) entry which is preliminary data.</text>
</comment>
<feature type="region of interest" description="Disordered" evidence="2">
    <location>
        <begin position="374"/>
        <end position="393"/>
    </location>
</feature>
<evidence type="ECO:0000256" key="2">
    <source>
        <dbReference type="SAM" id="MobiDB-lite"/>
    </source>
</evidence>
<reference evidence="3 4" key="1">
    <citation type="submission" date="2021-06" db="EMBL/GenBank/DDBJ databases">
        <authorList>
            <person name="Kallberg Y."/>
            <person name="Tangrot J."/>
            <person name="Rosling A."/>
        </authorList>
    </citation>
    <scope>NUCLEOTIDE SEQUENCE [LARGE SCALE GENOMIC DNA]</scope>
    <source>
        <strain evidence="3 4">120-4 pot B 10/14</strain>
    </source>
</reference>